<comment type="caution">
    <text evidence="4">The sequence shown here is derived from an EMBL/GenBank/DDBJ whole genome shotgun (WGS) entry which is preliminary data.</text>
</comment>
<proteinExistence type="inferred from homology"/>
<comment type="similarity">
    <text evidence="1">Belongs to the mTERF family.</text>
</comment>
<dbReference type="AlphaFoldDB" id="A0AAD8HKY0"/>
<evidence type="ECO:0000256" key="3">
    <source>
        <dbReference type="ARBA" id="ARBA00022946"/>
    </source>
</evidence>
<evidence type="ECO:0000256" key="1">
    <source>
        <dbReference type="ARBA" id="ARBA00007692"/>
    </source>
</evidence>
<reference evidence="4" key="1">
    <citation type="submission" date="2023-02" db="EMBL/GenBank/DDBJ databases">
        <title>Genome of toxic invasive species Heracleum sosnowskyi carries increased number of genes despite the absence of recent whole-genome duplications.</title>
        <authorList>
            <person name="Schelkunov M."/>
            <person name="Shtratnikova V."/>
            <person name="Makarenko M."/>
            <person name="Klepikova A."/>
            <person name="Omelchenko D."/>
            <person name="Novikova G."/>
            <person name="Obukhova E."/>
            <person name="Bogdanov V."/>
            <person name="Penin A."/>
            <person name="Logacheva M."/>
        </authorList>
    </citation>
    <scope>NUCLEOTIDE SEQUENCE</scope>
    <source>
        <strain evidence="4">Hsosn_3</strain>
        <tissue evidence="4">Leaf</tissue>
    </source>
</reference>
<accession>A0AAD8HKY0</accession>
<dbReference type="PANTHER" id="PTHR13068:SF133">
    <property type="entry name" value="MITOCHONDRIAL TRANSCRIPTION TERMINATION FACTOR FAMILY PROTEIN"/>
    <property type="match status" value="1"/>
</dbReference>
<keyword evidence="2" id="KW-0806">Transcription termination</keyword>
<keyword evidence="3" id="KW-0809">Transit peptide</keyword>
<dbReference type="PANTHER" id="PTHR13068">
    <property type="entry name" value="CGI-12 PROTEIN-RELATED"/>
    <property type="match status" value="1"/>
</dbReference>
<dbReference type="GO" id="GO:0003676">
    <property type="term" value="F:nucleic acid binding"/>
    <property type="evidence" value="ECO:0007669"/>
    <property type="project" value="InterPro"/>
</dbReference>
<sequence length="143" mass="16559">MAELCIWFYDWTCEAALCIPHDKFRNTVSEVINMGFDLESSYFCKAVRTLCYVTDSESVTRLGNLKVCCVEALVSLIMRSFPVSMFKKLPQIMSFSVDNINEIMEFFLNKLRLSRYPVILDYSLKKRTIPRCLVLQVLVSISD</sequence>
<protein>
    <submittedName>
        <fullName evidence="4">Uncharacterized protein</fullName>
    </submittedName>
</protein>
<organism evidence="4 5">
    <name type="scientific">Heracleum sosnowskyi</name>
    <dbReference type="NCBI Taxonomy" id="360622"/>
    <lineage>
        <taxon>Eukaryota</taxon>
        <taxon>Viridiplantae</taxon>
        <taxon>Streptophyta</taxon>
        <taxon>Embryophyta</taxon>
        <taxon>Tracheophyta</taxon>
        <taxon>Spermatophyta</taxon>
        <taxon>Magnoliopsida</taxon>
        <taxon>eudicotyledons</taxon>
        <taxon>Gunneridae</taxon>
        <taxon>Pentapetalae</taxon>
        <taxon>asterids</taxon>
        <taxon>campanulids</taxon>
        <taxon>Apiales</taxon>
        <taxon>Apiaceae</taxon>
        <taxon>Apioideae</taxon>
        <taxon>apioid superclade</taxon>
        <taxon>Tordylieae</taxon>
        <taxon>Tordyliinae</taxon>
        <taxon>Heracleum</taxon>
    </lineage>
</organism>
<dbReference type="InterPro" id="IPR003690">
    <property type="entry name" value="MTERF"/>
</dbReference>
<evidence type="ECO:0000313" key="5">
    <source>
        <dbReference type="Proteomes" id="UP001237642"/>
    </source>
</evidence>
<keyword evidence="2" id="KW-0805">Transcription regulation</keyword>
<gene>
    <name evidence="4" type="ORF">POM88_035277</name>
</gene>
<dbReference type="InterPro" id="IPR038538">
    <property type="entry name" value="MTERF_sf"/>
</dbReference>
<evidence type="ECO:0000256" key="2">
    <source>
        <dbReference type="ARBA" id="ARBA00022472"/>
    </source>
</evidence>
<reference evidence="4" key="2">
    <citation type="submission" date="2023-05" db="EMBL/GenBank/DDBJ databases">
        <authorList>
            <person name="Schelkunov M.I."/>
        </authorList>
    </citation>
    <scope>NUCLEOTIDE SEQUENCE</scope>
    <source>
        <strain evidence="4">Hsosn_3</strain>
        <tissue evidence="4">Leaf</tissue>
    </source>
</reference>
<keyword evidence="5" id="KW-1185">Reference proteome</keyword>
<name>A0AAD8HKY0_9APIA</name>
<dbReference type="EMBL" id="JAUIZM010000008">
    <property type="protein sequence ID" value="KAK1369185.1"/>
    <property type="molecule type" value="Genomic_DNA"/>
</dbReference>
<dbReference type="Gene3D" id="1.25.70.10">
    <property type="entry name" value="Transcription termination factor 3, mitochondrial"/>
    <property type="match status" value="1"/>
</dbReference>
<dbReference type="Pfam" id="PF02536">
    <property type="entry name" value="mTERF"/>
    <property type="match status" value="1"/>
</dbReference>
<keyword evidence="2" id="KW-0804">Transcription</keyword>
<dbReference type="GO" id="GO:0006353">
    <property type="term" value="P:DNA-templated transcription termination"/>
    <property type="evidence" value="ECO:0007669"/>
    <property type="project" value="UniProtKB-KW"/>
</dbReference>
<dbReference type="Proteomes" id="UP001237642">
    <property type="component" value="Unassembled WGS sequence"/>
</dbReference>
<evidence type="ECO:0000313" key="4">
    <source>
        <dbReference type="EMBL" id="KAK1369185.1"/>
    </source>
</evidence>